<dbReference type="SUPFAM" id="SSF55257">
    <property type="entry name" value="RBP11-like subunits of RNA polymerase"/>
    <property type="match status" value="1"/>
</dbReference>
<protein>
    <recommendedName>
        <fullName evidence="2">DNA-directed RNA polymerases I and III subunit RPAC2</fullName>
    </recommendedName>
</protein>
<dbReference type="InterPro" id="IPR008193">
    <property type="entry name" value="RNA_pol_Rpb11_13-16kDa_CS"/>
</dbReference>
<dbReference type="Pfam" id="PF13656">
    <property type="entry name" value="RNA_pol_L_2"/>
    <property type="match status" value="1"/>
</dbReference>
<evidence type="ECO:0000259" key="7">
    <source>
        <dbReference type="Pfam" id="PF13656"/>
    </source>
</evidence>
<dbReference type="InterPro" id="IPR036603">
    <property type="entry name" value="RBP11-like"/>
</dbReference>
<name>A0AAW1QE50_9CHLO</name>
<dbReference type="GO" id="GO:0005666">
    <property type="term" value="C:RNA polymerase III complex"/>
    <property type="evidence" value="ECO:0007669"/>
    <property type="project" value="TreeGrafter"/>
</dbReference>
<sequence>MTQERKAPLPKSETSLTYAIEDEDHTLGNSLRFLLNKNPHVDFVGYSIGHPSEHRVQFRIQTTGEITATEALRQACRDLKQICAHMKQTMAEEVERVKSGAADMQS</sequence>
<evidence type="ECO:0000256" key="5">
    <source>
        <dbReference type="ARBA" id="ARBA00023242"/>
    </source>
</evidence>
<evidence type="ECO:0000313" key="9">
    <source>
        <dbReference type="Proteomes" id="UP001489004"/>
    </source>
</evidence>
<dbReference type="GO" id="GO:0003899">
    <property type="term" value="F:DNA-directed RNA polymerase activity"/>
    <property type="evidence" value="ECO:0007669"/>
    <property type="project" value="InterPro"/>
</dbReference>
<dbReference type="InterPro" id="IPR022905">
    <property type="entry name" value="Rpo11-like"/>
</dbReference>
<keyword evidence="9" id="KW-1185">Reference proteome</keyword>
<evidence type="ECO:0000256" key="3">
    <source>
        <dbReference type="ARBA" id="ARBA00022478"/>
    </source>
</evidence>
<evidence type="ECO:0000313" key="8">
    <source>
        <dbReference type="EMBL" id="KAK9819675.1"/>
    </source>
</evidence>
<comment type="similarity">
    <text evidence="6">Belongs to the archaeal Rpo11/eukaryotic RPB11/RPC19 RNA polymerase subunit family.</text>
</comment>
<dbReference type="InterPro" id="IPR033898">
    <property type="entry name" value="RNAP_AC19"/>
</dbReference>
<dbReference type="GO" id="GO:0006383">
    <property type="term" value="P:transcription by RNA polymerase III"/>
    <property type="evidence" value="ECO:0007669"/>
    <property type="project" value="TreeGrafter"/>
</dbReference>
<dbReference type="PANTHER" id="PTHR13946">
    <property type="entry name" value="DNA-DIRECTED RNA POLYMERASE I,II,III"/>
    <property type="match status" value="1"/>
</dbReference>
<proteinExistence type="inferred from homology"/>
<comment type="subcellular location">
    <subcellularLocation>
        <location evidence="1">Nucleus</location>
    </subcellularLocation>
</comment>
<dbReference type="EMBL" id="JALJOR010000003">
    <property type="protein sequence ID" value="KAK9819675.1"/>
    <property type="molecule type" value="Genomic_DNA"/>
</dbReference>
<evidence type="ECO:0000256" key="1">
    <source>
        <dbReference type="ARBA" id="ARBA00004123"/>
    </source>
</evidence>
<dbReference type="PANTHER" id="PTHR13946:SF28">
    <property type="entry name" value="DNA-DIRECTED RNA POLYMERASES I AND III SUBUNIT RPAC2"/>
    <property type="match status" value="1"/>
</dbReference>
<dbReference type="AlphaFoldDB" id="A0AAW1QE50"/>
<dbReference type="GO" id="GO:0003677">
    <property type="term" value="F:DNA binding"/>
    <property type="evidence" value="ECO:0007669"/>
    <property type="project" value="InterPro"/>
</dbReference>
<dbReference type="Proteomes" id="UP001489004">
    <property type="component" value="Unassembled WGS sequence"/>
</dbReference>
<keyword evidence="4" id="KW-0804">Transcription</keyword>
<dbReference type="GO" id="GO:0005736">
    <property type="term" value="C:RNA polymerase I complex"/>
    <property type="evidence" value="ECO:0007669"/>
    <property type="project" value="TreeGrafter"/>
</dbReference>
<dbReference type="PROSITE" id="PS01154">
    <property type="entry name" value="RNA_POL_L_13KD"/>
    <property type="match status" value="1"/>
</dbReference>
<organism evidence="8 9">
    <name type="scientific">[Myrmecia] bisecta</name>
    <dbReference type="NCBI Taxonomy" id="41462"/>
    <lineage>
        <taxon>Eukaryota</taxon>
        <taxon>Viridiplantae</taxon>
        <taxon>Chlorophyta</taxon>
        <taxon>core chlorophytes</taxon>
        <taxon>Trebouxiophyceae</taxon>
        <taxon>Trebouxiales</taxon>
        <taxon>Trebouxiaceae</taxon>
        <taxon>Myrmecia</taxon>
    </lineage>
</organism>
<dbReference type="Gene3D" id="3.30.1360.10">
    <property type="entry name" value="RNA polymerase, RBP11-like subunit"/>
    <property type="match status" value="1"/>
</dbReference>
<evidence type="ECO:0000256" key="2">
    <source>
        <dbReference type="ARBA" id="ARBA00022079"/>
    </source>
</evidence>
<dbReference type="InterPro" id="IPR009025">
    <property type="entry name" value="RBP11-like_dimer"/>
</dbReference>
<feature type="domain" description="DNA-directed RNA polymerase RBP11-like dimerisation" evidence="7">
    <location>
        <begin position="16"/>
        <end position="88"/>
    </location>
</feature>
<comment type="caution">
    <text evidence="8">The sequence shown here is derived from an EMBL/GenBank/DDBJ whole genome shotgun (WGS) entry which is preliminary data.</text>
</comment>
<reference evidence="8 9" key="1">
    <citation type="journal article" date="2024" name="Nat. Commun.">
        <title>Phylogenomics reveals the evolutionary origins of lichenization in chlorophyte algae.</title>
        <authorList>
            <person name="Puginier C."/>
            <person name="Libourel C."/>
            <person name="Otte J."/>
            <person name="Skaloud P."/>
            <person name="Haon M."/>
            <person name="Grisel S."/>
            <person name="Petersen M."/>
            <person name="Berrin J.G."/>
            <person name="Delaux P.M."/>
            <person name="Dal Grande F."/>
            <person name="Keller J."/>
        </authorList>
    </citation>
    <scope>NUCLEOTIDE SEQUENCE [LARGE SCALE GENOMIC DNA]</scope>
    <source>
        <strain evidence="8 9">SAG 2043</strain>
    </source>
</reference>
<dbReference type="GO" id="GO:0006362">
    <property type="term" value="P:transcription elongation by RNA polymerase I"/>
    <property type="evidence" value="ECO:0007669"/>
    <property type="project" value="TreeGrafter"/>
</dbReference>
<evidence type="ECO:0000256" key="6">
    <source>
        <dbReference type="ARBA" id="ARBA00025751"/>
    </source>
</evidence>
<dbReference type="FunFam" id="3.30.1360.10:FF:000006">
    <property type="entry name" value="DNA-directed RNA polymerases I and III subunit RPAC2"/>
    <property type="match status" value="1"/>
</dbReference>
<keyword evidence="3" id="KW-0240">DNA-directed RNA polymerase</keyword>
<keyword evidence="5" id="KW-0539">Nucleus</keyword>
<dbReference type="CDD" id="cd07029">
    <property type="entry name" value="RNAP_I_III_AC19"/>
    <property type="match status" value="1"/>
</dbReference>
<dbReference type="GO" id="GO:0046983">
    <property type="term" value="F:protein dimerization activity"/>
    <property type="evidence" value="ECO:0007669"/>
    <property type="project" value="InterPro"/>
</dbReference>
<evidence type="ECO:0000256" key="4">
    <source>
        <dbReference type="ARBA" id="ARBA00023163"/>
    </source>
</evidence>
<accession>A0AAW1QE50</accession>
<dbReference type="HAMAP" id="MF_00261">
    <property type="entry name" value="RNApol_arch_Rpo11"/>
    <property type="match status" value="1"/>
</dbReference>
<gene>
    <name evidence="8" type="ORF">WJX72_000978</name>
</gene>